<gene>
    <name evidence="7" type="ORF">R3I93_022690</name>
</gene>
<evidence type="ECO:0000256" key="1">
    <source>
        <dbReference type="ARBA" id="ARBA00004613"/>
    </source>
</evidence>
<evidence type="ECO:0000256" key="4">
    <source>
        <dbReference type="ARBA" id="ARBA00022729"/>
    </source>
</evidence>
<evidence type="ECO:0000256" key="2">
    <source>
        <dbReference type="ARBA" id="ARBA00022514"/>
    </source>
</evidence>
<keyword evidence="4 5" id="KW-0732">Signal</keyword>
<dbReference type="PANTHER" id="PTHR12015">
    <property type="entry name" value="SMALL INDUCIBLE CYTOKINE A"/>
    <property type="match status" value="1"/>
</dbReference>
<feature type="signal peptide" evidence="5">
    <location>
        <begin position="1"/>
        <end position="23"/>
    </location>
</feature>
<name>A0AAN9CAH1_9TELE</name>
<comment type="caution">
    <text evidence="7">The sequence shown here is derived from an EMBL/GenBank/DDBJ whole genome shotgun (WGS) entry which is preliminary data.</text>
</comment>
<sequence length="100" mass="11298">MMTVLKTSLLLLLLCCAVQLTSAGPLADDVAKSICCFNVNNLRIPKKQLDSYFWTSSSCPLRHIVFVTVRKRRFCMNPENIWAKLNLNHIGKKMASNSPK</sequence>
<keyword evidence="2" id="KW-0202">Cytokine</keyword>
<dbReference type="EMBL" id="JAYKXH010000025">
    <property type="protein sequence ID" value="KAK7121684.1"/>
    <property type="molecule type" value="Genomic_DNA"/>
</dbReference>
<evidence type="ECO:0000313" key="8">
    <source>
        <dbReference type="Proteomes" id="UP001364617"/>
    </source>
</evidence>
<evidence type="ECO:0000256" key="5">
    <source>
        <dbReference type="SAM" id="SignalP"/>
    </source>
</evidence>
<dbReference type="SMART" id="SM00199">
    <property type="entry name" value="SCY"/>
    <property type="match status" value="1"/>
</dbReference>
<dbReference type="GO" id="GO:0006955">
    <property type="term" value="P:immune response"/>
    <property type="evidence" value="ECO:0007669"/>
    <property type="project" value="InterPro"/>
</dbReference>
<dbReference type="SUPFAM" id="SSF54117">
    <property type="entry name" value="Interleukin 8-like chemokines"/>
    <property type="match status" value="1"/>
</dbReference>
<keyword evidence="3" id="KW-0964">Secreted</keyword>
<proteinExistence type="predicted"/>
<evidence type="ECO:0000256" key="3">
    <source>
        <dbReference type="ARBA" id="ARBA00022525"/>
    </source>
</evidence>
<dbReference type="Proteomes" id="UP001364617">
    <property type="component" value="Unassembled WGS sequence"/>
</dbReference>
<dbReference type="AlphaFoldDB" id="A0AAN9CAH1"/>
<dbReference type="Pfam" id="PF00048">
    <property type="entry name" value="IL8"/>
    <property type="match status" value="1"/>
</dbReference>
<organism evidence="7 8">
    <name type="scientific">Phoxinus phoxinus</name>
    <name type="common">Eurasian minnow</name>
    <dbReference type="NCBI Taxonomy" id="58324"/>
    <lineage>
        <taxon>Eukaryota</taxon>
        <taxon>Metazoa</taxon>
        <taxon>Chordata</taxon>
        <taxon>Craniata</taxon>
        <taxon>Vertebrata</taxon>
        <taxon>Euteleostomi</taxon>
        <taxon>Actinopterygii</taxon>
        <taxon>Neopterygii</taxon>
        <taxon>Teleostei</taxon>
        <taxon>Ostariophysi</taxon>
        <taxon>Cypriniformes</taxon>
        <taxon>Leuciscidae</taxon>
        <taxon>Phoxininae</taxon>
        <taxon>Phoxinus</taxon>
    </lineage>
</organism>
<dbReference type="InterPro" id="IPR039809">
    <property type="entry name" value="Chemokine_b/g/d"/>
</dbReference>
<dbReference type="Gene3D" id="2.40.50.40">
    <property type="match status" value="1"/>
</dbReference>
<accession>A0AAN9CAH1</accession>
<dbReference type="InterPro" id="IPR001811">
    <property type="entry name" value="Chemokine_IL8-like_dom"/>
</dbReference>
<protein>
    <recommendedName>
        <fullName evidence="6">Chemokine interleukin-8-like domain-containing protein</fullName>
    </recommendedName>
</protein>
<reference evidence="7 8" key="1">
    <citation type="submission" date="2024-02" db="EMBL/GenBank/DDBJ databases">
        <title>Chromosome-level genome assembly of the Eurasian Minnow (Phoxinus phoxinus).</title>
        <authorList>
            <person name="Oriowo T.O."/>
            <person name="Martin S."/>
            <person name="Stange M."/>
            <person name="Chrysostomakis Y."/>
            <person name="Brown T."/>
            <person name="Winkler S."/>
            <person name="Kukowka S."/>
            <person name="Myers E.W."/>
            <person name="Bohne A."/>
        </authorList>
    </citation>
    <scope>NUCLEOTIDE SEQUENCE [LARGE SCALE GENOMIC DNA]</scope>
    <source>
        <strain evidence="7">ZFMK-TIS-60720</strain>
        <tissue evidence="7">Whole Organism</tissue>
    </source>
</reference>
<keyword evidence="8" id="KW-1185">Reference proteome</keyword>
<dbReference type="CDD" id="cd00272">
    <property type="entry name" value="Chemokine_CC"/>
    <property type="match status" value="1"/>
</dbReference>
<evidence type="ECO:0000313" key="7">
    <source>
        <dbReference type="EMBL" id="KAK7121684.1"/>
    </source>
</evidence>
<feature type="domain" description="Chemokine interleukin-8-like" evidence="6">
    <location>
        <begin position="32"/>
        <end position="90"/>
    </location>
</feature>
<dbReference type="GO" id="GO:0008009">
    <property type="term" value="F:chemokine activity"/>
    <property type="evidence" value="ECO:0007669"/>
    <property type="project" value="InterPro"/>
</dbReference>
<dbReference type="InterPro" id="IPR036048">
    <property type="entry name" value="Interleukin_8-like_sf"/>
</dbReference>
<comment type="subcellular location">
    <subcellularLocation>
        <location evidence="1">Secreted</location>
    </subcellularLocation>
</comment>
<evidence type="ECO:0000259" key="6">
    <source>
        <dbReference type="SMART" id="SM00199"/>
    </source>
</evidence>
<dbReference type="PANTHER" id="PTHR12015:SF183">
    <property type="entry name" value="C-C MOTIF CHEMOKINE 3"/>
    <property type="match status" value="1"/>
</dbReference>
<dbReference type="GO" id="GO:0005615">
    <property type="term" value="C:extracellular space"/>
    <property type="evidence" value="ECO:0007669"/>
    <property type="project" value="UniProtKB-KW"/>
</dbReference>
<feature type="chain" id="PRO_5042854222" description="Chemokine interleukin-8-like domain-containing protein" evidence="5">
    <location>
        <begin position="24"/>
        <end position="100"/>
    </location>
</feature>